<proteinExistence type="inferred from homology"/>
<dbReference type="OrthoDB" id="9806929at2"/>
<evidence type="ECO:0000256" key="5">
    <source>
        <dbReference type="ARBA" id="ARBA00022500"/>
    </source>
</evidence>
<dbReference type="GO" id="GO:0071978">
    <property type="term" value="P:bacterial-type flagellum-dependent swarming motility"/>
    <property type="evidence" value="ECO:0007669"/>
    <property type="project" value="InterPro"/>
</dbReference>
<evidence type="ECO:0000256" key="3">
    <source>
        <dbReference type="ARBA" id="ARBA00022448"/>
    </source>
</evidence>
<evidence type="ECO:0000256" key="2">
    <source>
        <dbReference type="ARBA" id="ARBA00008038"/>
    </source>
</evidence>
<feature type="domain" description="Motility protein A N-terminal" evidence="15">
    <location>
        <begin position="6"/>
        <end position="93"/>
    </location>
</feature>
<dbReference type="Pfam" id="PF01618">
    <property type="entry name" value="MotA_ExbB"/>
    <property type="match status" value="1"/>
</dbReference>
<feature type="domain" description="MotA/TolQ/ExbB proton channel" evidence="14">
    <location>
        <begin position="101"/>
        <end position="219"/>
    </location>
</feature>
<keyword evidence="10" id="KW-0406">Ion transport</keyword>
<feature type="transmembrane region" description="Helical" evidence="13">
    <location>
        <begin position="146"/>
        <end position="170"/>
    </location>
</feature>
<evidence type="ECO:0000259" key="15">
    <source>
        <dbReference type="Pfam" id="PF20560"/>
    </source>
</evidence>
<keyword evidence="5" id="KW-0145">Chemotaxis</keyword>
<reference evidence="16 17" key="1">
    <citation type="submission" date="2017-11" db="EMBL/GenBank/DDBJ databases">
        <title>Understudied soil microbes with underappreciated capabilities: Untangling the Clostridium saccharolyticum group.</title>
        <authorList>
            <person name="Leschine S."/>
        </authorList>
    </citation>
    <scope>NUCLEOTIDE SEQUENCE [LARGE SCALE GENOMIC DNA]</scope>
    <source>
        <strain evidence="16 17">18A</strain>
    </source>
</reference>
<evidence type="ECO:0000313" key="16">
    <source>
        <dbReference type="EMBL" id="PJJ31029.1"/>
    </source>
</evidence>
<gene>
    <name evidence="16" type="ORF">H171_4667</name>
</gene>
<keyword evidence="9 13" id="KW-1133">Transmembrane helix</keyword>
<keyword evidence="8" id="KW-0375">Hydrogen ion transport</keyword>
<evidence type="ECO:0000256" key="10">
    <source>
        <dbReference type="ARBA" id="ARBA00023065"/>
    </source>
</evidence>
<evidence type="ECO:0000256" key="4">
    <source>
        <dbReference type="ARBA" id="ARBA00022475"/>
    </source>
</evidence>
<feature type="compositionally biased region" description="Polar residues" evidence="12">
    <location>
        <begin position="257"/>
        <end position="267"/>
    </location>
</feature>
<name>A0A2M8ZC46_9FIRM</name>
<evidence type="ECO:0000256" key="8">
    <source>
        <dbReference type="ARBA" id="ARBA00022781"/>
    </source>
</evidence>
<dbReference type="PANTHER" id="PTHR30433">
    <property type="entry name" value="CHEMOTAXIS PROTEIN MOTA"/>
    <property type="match status" value="1"/>
</dbReference>
<organism evidence="16 17">
    <name type="scientific">[Clostridium] celerecrescens 18A</name>
    <dbReference type="NCBI Taxonomy" id="1286362"/>
    <lineage>
        <taxon>Bacteria</taxon>
        <taxon>Bacillati</taxon>
        <taxon>Bacillota</taxon>
        <taxon>Clostridia</taxon>
        <taxon>Lachnospirales</taxon>
        <taxon>Lachnospiraceae</taxon>
        <taxon>Lacrimispora</taxon>
    </lineage>
</organism>
<dbReference type="InterPro" id="IPR000540">
    <property type="entry name" value="Flag_MotA_CS"/>
</dbReference>
<keyword evidence="3" id="KW-0813">Transport</keyword>
<dbReference type="Pfam" id="PF20560">
    <property type="entry name" value="MotA_N"/>
    <property type="match status" value="1"/>
</dbReference>
<protein>
    <submittedName>
        <fullName evidence="16">Chemotaxis protein MotA</fullName>
    </submittedName>
</protein>
<evidence type="ECO:0000256" key="9">
    <source>
        <dbReference type="ARBA" id="ARBA00022989"/>
    </source>
</evidence>
<comment type="caution">
    <text evidence="16">The sequence shown here is derived from an EMBL/GenBank/DDBJ whole genome shotgun (WGS) entry which is preliminary data.</text>
</comment>
<keyword evidence="11 13" id="KW-0472">Membrane</keyword>
<dbReference type="InterPro" id="IPR047055">
    <property type="entry name" value="MotA-like"/>
</dbReference>
<evidence type="ECO:0000259" key="14">
    <source>
        <dbReference type="Pfam" id="PF01618"/>
    </source>
</evidence>
<dbReference type="GO" id="GO:1902600">
    <property type="term" value="P:proton transmembrane transport"/>
    <property type="evidence" value="ECO:0007669"/>
    <property type="project" value="UniProtKB-KW"/>
</dbReference>
<dbReference type="NCBIfam" id="NF005997">
    <property type="entry name" value="PRK08124.1"/>
    <property type="match status" value="1"/>
</dbReference>
<comment type="similarity">
    <text evidence="2">Belongs to the MotA family.</text>
</comment>
<evidence type="ECO:0000256" key="13">
    <source>
        <dbReference type="SAM" id="Phobius"/>
    </source>
</evidence>
<dbReference type="AlphaFoldDB" id="A0A2M8ZC46"/>
<feature type="transmembrane region" description="Helical" evidence="13">
    <location>
        <begin position="182"/>
        <end position="201"/>
    </location>
</feature>
<feature type="region of interest" description="Disordered" evidence="12">
    <location>
        <begin position="248"/>
        <end position="267"/>
    </location>
</feature>
<evidence type="ECO:0000256" key="12">
    <source>
        <dbReference type="SAM" id="MobiDB-lite"/>
    </source>
</evidence>
<evidence type="ECO:0000256" key="6">
    <source>
        <dbReference type="ARBA" id="ARBA00022692"/>
    </source>
</evidence>
<evidence type="ECO:0000256" key="11">
    <source>
        <dbReference type="ARBA" id="ARBA00023136"/>
    </source>
</evidence>
<dbReference type="Proteomes" id="UP000231092">
    <property type="component" value="Unassembled WGS sequence"/>
</dbReference>
<dbReference type="EMBL" id="PGET01000001">
    <property type="protein sequence ID" value="PJJ31029.1"/>
    <property type="molecule type" value="Genomic_DNA"/>
</dbReference>
<feature type="transmembrane region" description="Helical" evidence="13">
    <location>
        <begin position="7"/>
        <end position="25"/>
    </location>
</feature>
<evidence type="ECO:0000313" key="17">
    <source>
        <dbReference type="Proteomes" id="UP000231092"/>
    </source>
</evidence>
<evidence type="ECO:0000256" key="7">
    <source>
        <dbReference type="ARBA" id="ARBA00022779"/>
    </source>
</evidence>
<comment type="subcellular location">
    <subcellularLocation>
        <location evidence="1">Cell membrane</location>
        <topology evidence="1">Multi-pass membrane protein</topology>
    </subcellularLocation>
</comment>
<dbReference type="InterPro" id="IPR046786">
    <property type="entry name" value="MotA_N"/>
</dbReference>
<evidence type="ECO:0000256" key="1">
    <source>
        <dbReference type="ARBA" id="ARBA00004651"/>
    </source>
</evidence>
<dbReference type="GO" id="GO:0005886">
    <property type="term" value="C:plasma membrane"/>
    <property type="evidence" value="ECO:0007669"/>
    <property type="project" value="UniProtKB-SubCell"/>
</dbReference>
<dbReference type="InterPro" id="IPR002898">
    <property type="entry name" value="MotA_ExbB_proton_chnl"/>
</dbReference>
<accession>A0A2M8ZC46</accession>
<sequence length="267" mass="28888">MEITTILGVIVGVVAVVGAMIFKHIEFSVLINPAAFFVIIVGTIATILNSFPGQNIKSIGSLFKVLFTKQKGSSEAEMIELMYDLSKQARSEGLLSLEAKAEELQDPFLKKGIRLLVDGAGEELIEEILETEISAMEKRHEINASIFSSAGTYAPTLGVLGAVFGLIAAMSSINDTERMAEAIAAAFIATILGIFTGYVLWNPFAKKLKVKSQQEVMAKEIIIKGVLSMQHGDSPFILREKLLAALPKSKQKKLSEQDPTSDQGKKG</sequence>
<keyword evidence="7" id="KW-0283">Flagellar rotation</keyword>
<dbReference type="RefSeq" id="WP_100307204.1">
    <property type="nucleotide sequence ID" value="NZ_PGET01000001.1"/>
</dbReference>
<dbReference type="PROSITE" id="PS01307">
    <property type="entry name" value="MOTA"/>
    <property type="match status" value="1"/>
</dbReference>
<dbReference type="PANTHER" id="PTHR30433:SF3">
    <property type="entry name" value="MOTILITY PROTEIN A"/>
    <property type="match status" value="1"/>
</dbReference>
<keyword evidence="6 13" id="KW-0812">Transmembrane</keyword>
<keyword evidence="4" id="KW-1003">Cell membrane</keyword>
<feature type="transmembrane region" description="Helical" evidence="13">
    <location>
        <begin position="31"/>
        <end position="51"/>
    </location>
</feature>
<dbReference type="GO" id="GO:0006935">
    <property type="term" value="P:chemotaxis"/>
    <property type="evidence" value="ECO:0007669"/>
    <property type="project" value="UniProtKB-KW"/>
</dbReference>